<reference evidence="1 2" key="1">
    <citation type="journal article" date="2015" name="Genome Announc.">
        <title>Complete Genome Sequence of Microcystis aeruginosa NIES-2549, a Bloom-Forming Cyanobacterium from Lake Kasumigaura, Japan.</title>
        <authorList>
            <person name="Yamaguchi H."/>
            <person name="Suzuki S."/>
            <person name="Tanabe Y."/>
            <person name="Osana Y."/>
            <person name="Shimura Y."/>
            <person name="Ishida K."/>
            <person name="Kawachi M."/>
        </authorList>
    </citation>
    <scope>NUCLEOTIDE SEQUENCE [LARGE SCALE GENOMIC DNA]</scope>
    <source>
        <strain evidence="1 2">NIES-2549</strain>
    </source>
</reference>
<proteinExistence type="predicted"/>
<dbReference type="AlphaFoldDB" id="A0A0F6U6X5"/>
<accession>A0A0F6U6X5</accession>
<evidence type="ECO:0000313" key="2">
    <source>
        <dbReference type="Proteomes" id="UP000034103"/>
    </source>
</evidence>
<sequence>MIVVTLAETMKTISFKTHVGEDGTLQISLPPELKNTDLEVTLVYQPISLKEQEEKTTFSQWQEGFFEEVIGGWEGELLVREKQPDYEERAIKND</sequence>
<gene>
    <name evidence="1" type="ORF">MYAER_3306</name>
</gene>
<name>A0A0F6U6X5_MICAE</name>
<dbReference type="PATRIC" id="fig|1641812.3.peg.3412"/>
<dbReference type="EMBL" id="CP011304">
    <property type="protein sequence ID" value="AKE65644.1"/>
    <property type="molecule type" value="Genomic_DNA"/>
</dbReference>
<organism evidence="1 2">
    <name type="scientific">Microcystis aeruginosa NIES-2549</name>
    <dbReference type="NCBI Taxonomy" id="1641812"/>
    <lineage>
        <taxon>Bacteria</taxon>
        <taxon>Bacillati</taxon>
        <taxon>Cyanobacteriota</taxon>
        <taxon>Cyanophyceae</taxon>
        <taxon>Oscillatoriophycideae</taxon>
        <taxon>Chroococcales</taxon>
        <taxon>Microcystaceae</taxon>
        <taxon>Microcystis</taxon>
    </lineage>
</organism>
<evidence type="ECO:0000313" key="1">
    <source>
        <dbReference type="EMBL" id="AKE65644.1"/>
    </source>
</evidence>
<dbReference type="HOGENOM" id="CLU_179781_0_1_3"/>
<protein>
    <submittedName>
        <fullName evidence="1">Uncharacterized protein</fullName>
    </submittedName>
</protein>
<dbReference type="Proteomes" id="UP000034103">
    <property type="component" value="Chromosome"/>
</dbReference>